<keyword evidence="2" id="KW-1185">Reference proteome</keyword>
<evidence type="ECO:0000313" key="2">
    <source>
        <dbReference type="Proteomes" id="UP000308886"/>
    </source>
</evidence>
<comment type="caution">
    <text evidence="1">The sequence shown here is derived from an EMBL/GenBank/DDBJ whole genome shotgun (WGS) entry which is preliminary data.</text>
</comment>
<name>A0AC61QT85_9BACT</name>
<evidence type="ECO:0000313" key="1">
    <source>
        <dbReference type="EMBL" id="TGX83675.1"/>
    </source>
</evidence>
<gene>
    <name evidence="1" type="ORF">E5358_02230</name>
</gene>
<dbReference type="EMBL" id="SRZC01000003">
    <property type="protein sequence ID" value="TGX83675.1"/>
    <property type="molecule type" value="Genomic_DNA"/>
</dbReference>
<accession>A0AC61QT85</accession>
<dbReference type="Proteomes" id="UP000308886">
    <property type="component" value="Unassembled WGS sequence"/>
</dbReference>
<proteinExistence type="predicted"/>
<organism evidence="1 2">
    <name type="scientific">Palleniella muris</name>
    <dbReference type="NCBI Taxonomy" id="3038145"/>
    <lineage>
        <taxon>Bacteria</taxon>
        <taxon>Pseudomonadati</taxon>
        <taxon>Bacteroidota</taxon>
        <taxon>Bacteroidia</taxon>
        <taxon>Bacteroidales</taxon>
        <taxon>Prevotellaceae</taxon>
        <taxon>Palleniella</taxon>
    </lineage>
</organism>
<protein>
    <submittedName>
        <fullName evidence="1">GNAT family N-acetyltransferase</fullName>
    </submittedName>
</protein>
<reference evidence="1" key="1">
    <citation type="submission" date="2019-04" db="EMBL/GenBank/DDBJ databases">
        <title>Microbes associate with the intestines of laboratory mice.</title>
        <authorList>
            <person name="Navarre W."/>
            <person name="Wong E."/>
            <person name="Huang K."/>
            <person name="Tropini C."/>
            <person name="Ng K."/>
            <person name="Yu B."/>
        </authorList>
    </citation>
    <scope>NUCLEOTIDE SEQUENCE</scope>
    <source>
        <strain evidence="1">NM73_A23</strain>
    </source>
</reference>
<sequence length="147" mass="17158">MEIFSIARKFMKETGNPSQWSEDYPDKNLLLDDICHGDSYVCISGEEIVATFVLREGKDPTYNIIYDGEWTNDNPYATIHRIASCGKTKGIFLHVMQYAIRHYDTVRIDTHRDNKPMQHVINKAGFRYCGIIHCWNGDERLAYQYDK</sequence>